<dbReference type="RefSeq" id="WP_151134018.1">
    <property type="nucleotide sequence ID" value="NZ_CP043311.1"/>
</dbReference>
<organism evidence="2 3">
    <name type="scientific">Metapseudomonas lalkuanensis</name>
    <dbReference type="NCBI Taxonomy" id="2604832"/>
    <lineage>
        <taxon>Bacteria</taxon>
        <taxon>Pseudomonadati</taxon>
        <taxon>Pseudomonadota</taxon>
        <taxon>Gammaproteobacteria</taxon>
        <taxon>Pseudomonadales</taxon>
        <taxon>Pseudomonadaceae</taxon>
        <taxon>Metapseudomonas</taxon>
    </lineage>
</organism>
<name>A0A5J6QPR7_9GAMM</name>
<dbReference type="EMBL" id="CP043311">
    <property type="protein sequence ID" value="QEY63371.1"/>
    <property type="molecule type" value="Genomic_DNA"/>
</dbReference>
<evidence type="ECO:0000256" key="1">
    <source>
        <dbReference type="SAM" id="MobiDB-lite"/>
    </source>
</evidence>
<evidence type="ECO:0000313" key="2">
    <source>
        <dbReference type="EMBL" id="QEY63371.1"/>
    </source>
</evidence>
<accession>A0A5J6QPR7</accession>
<feature type="region of interest" description="Disordered" evidence="1">
    <location>
        <begin position="78"/>
        <end position="100"/>
    </location>
</feature>
<dbReference type="KEGG" id="plal:FXN65_15405"/>
<evidence type="ECO:0000313" key="3">
    <source>
        <dbReference type="Proteomes" id="UP000327179"/>
    </source>
</evidence>
<dbReference type="Proteomes" id="UP000327179">
    <property type="component" value="Chromosome"/>
</dbReference>
<gene>
    <name evidence="2" type="ORF">FXN65_15405</name>
</gene>
<sequence length="260" mass="28478">MLNAPLIYHAHAITGEYLGPGEADPDPMDDENWLIPAHAYLDAPPNARKGETVIRTETGWERVPDFRGTLYRTEDGAPVEHDQVGPLPEGLTQRPRPGPDHRWAGNRWILDKKLQEQNLQALADSLYREIDHAADTARQALVGDPLRSLEYQRAASEAAAFKAAGYQDEVPPMVAAWAIGERTAQQAADEILQEGERLDAALARLRTLRLQAKERVRAEFAAGNASTAEQLATEGIDALRESTAEAGSPGFLLYTHSADG</sequence>
<proteinExistence type="predicted"/>
<keyword evidence="3" id="KW-1185">Reference proteome</keyword>
<protein>
    <submittedName>
        <fullName evidence="2">Phage tail protein</fullName>
    </submittedName>
</protein>
<reference evidence="2 3" key="1">
    <citation type="submission" date="2019-08" db="EMBL/GenBank/DDBJ databases">
        <title>Whole-genome Sequencing of e-waste polymer degrading bacterium Pseudomonas sp. strain PE08.</title>
        <authorList>
            <person name="Kirdat K."/>
            <person name="Debbarma P."/>
            <person name="Narawade N."/>
            <person name="Suyal D."/>
            <person name="Thorat V."/>
            <person name="Shouche Y."/>
            <person name="Goel R."/>
            <person name="Yadav A."/>
        </authorList>
    </citation>
    <scope>NUCLEOTIDE SEQUENCE [LARGE SCALE GENOMIC DNA]</scope>
    <source>
        <strain evidence="2 3">PE08</strain>
    </source>
</reference>
<dbReference type="AlphaFoldDB" id="A0A5J6QPR7"/>